<evidence type="ECO:0000313" key="11">
    <source>
        <dbReference type="EMBL" id="RNB87360.1"/>
    </source>
</evidence>
<organism evidence="11 12">
    <name type="scientific">Brevibacillus fluminis</name>
    <dbReference type="NCBI Taxonomy" id="511487"/>
    <lineage>
        <taxon>Bacteria</taxon>
        <taxon>Bacillati</taxon>
        <taxon>Bacillota</taxon>
        <taxon>Bacilli</taxon>
        <taxon>Bacillales</taxon>
        <taxon>Paenibacillaceae</taxon>
        <taxon>Brevibacillus</taxon>
    </lineage>
</organism>
<dbReference type="GO" id="GO:0004888">
    <property type="term" value="F:transmembrane signaling receptor activity"/>
    <property type="evidence" value="ECO:0007669"/>
    <property type="project" value="InterPro"/>
</dbReference>
<dbReference type="Gene3D" id="6.10.340.10">
    <property type="match status" value="1"/>
</dbReference>
<keyword evidence="12" id="KW-1185">Reference proteome</keyword>
<dbReference type="PROSITE" id="PS50111">
    <property type="entry name" value="CHEMOTAXIS_TRANSDUC_2"/>
    <property type="match status" value="1"/>
</dbReference>
<dbReference type="AlphaFoldDB" id="A0A3M8DGX5"/>
<dbReference type="Proteomes" id="UP000271031">
    <property type="component" value="Unassembled WGS sequence"/>
</dbReference>
<evidence type="ECO:0000256" key="3">
    <source>
        <dbReference type="ARBA" id="ARBA00023136"/>
    </source>
</evidence>
<feature type="domain" description="Methyl-accepting transducer" evidence="9">
    <location>
        <begin position="280"/>
        <end position="516"/>
    </location>
</feature>
<keyword evidence="3 8" id="KW-0472">Membrane</keyword>
<evidence type="ECO:0000256" key="4">
    <source>
        <dbReference type="ARBA" id="ARBA00023224"/>
    </source>
</evidence>
<evidence type="ECO:0000256" key="6">
    <source>
        <dbReference type="PROSITE-ProRule" id="PRU00284"/>
    </source>
</evidence>
<feature type="transmembrane region" description="Helical" evidence="8">
    <location>
        <begin position="9"/>
        <end position="28"/>
    </location>
</feature>
<dbReference type="CDD" id="cd11386">
    <property type="entry name" value="MCP_signal"/>
    <property type="match status" value="1"/>
</dbReference>
<evidence type="ECO:0000256" key="1">
    <source>
        <dbReference type="ARBA" id="ARBA00004236"/>
    </source>
</evidence>
<comment type="subcellular location">
    <subcellularLocation>
        <location evidence="1">Cell membrane</location>
    </subcellularLocation>
</comment>
<dbReference type="CDD" id="cd06225">
    <property type="entry name" value="HAMP"/>
    <property type="match status" value="1"/>
</dbReference>
<proteinExistence type="inferred from homology"/>
<dbReference type="PANTHER" id="PTHR32089">
    <property type="entry name" value="METHYL-ACCEPTING CHEMOTAXIS PROTEIN MCPB"/>
    <property type="match status" value="1"/>
</dbReference>
<feature type="transmembrane region" description="Helical" evidence="8">
    <location>
        <begin position="189"/>
        <end position="207"/>
    </location>
</feature>
<dbReference type="SMART" id="SM00283">
    <property type="entry name" value="MA"/>
    <property type="match status" value="1"/>
</dbReference>
<keyword evidence="2" id="KW-1003">Cell membrane</keyword>
<dbReference type="InterPro" id="IPR004089">
    <property type="entry name" value="MCPsignal_dom"/>
</dbReference>
<dbReference type="EMBL" id="RHHQ01000012">
    <property type="protein sequence ID" value="RNB87360.1"/>
    <property type="molecule type" value="Genomic_DNA"/>
</dbReference>
<dbReference type="Pfam" id="PF00672">
    <property type="entry name" value="HAMP"/>
    <property type="match status" value="1"/>
</dbReference>
<evidence type="ECO:0000259" key="10">
    <source>
        <dbReference type="PROSITE" id="PS50885"/>
    </source>
</evidence>
<keyword evidence="8" id="KW-1133">Transmembrane helix</keyword>
<gene>
    <name evidence="11" type="ORF">EDM56_17000</name>
</gene>
<keyword evidence="8" id="KW-0812">Transmembrane</keyword>
<dbReference type="PRINTS" id="PR00260">
    <property type="entry name" value="CHEMTRNSDUCR"/>
</dbReference>
<evidence type="ECO:0000313" key="12">
    <source>
        <dbReference type="Proteomes" id="UP000271031"/>
    </source>
</evidence>
<evidence type="ECO:0000256" key="5">
    <source>
        <dbReference type="ARBA" id="ARBA00029447"/>
    </source>
</evidence>
<comment type="caution">
    <text evidence="11">The sequence shown here is derived from an EMBL/GenBank/DDBJ whole genome shotgun (WGS) entry which is preliminary data.</text>
</comment>
<dbReference type="SUPFAM" id="SSF58104">
    <property type="entry name" value="Methyl-accepting chemotaxis protein (MCP) signaling domain"/>
    <property type="match status" value="1"/>
</dbReference>
<dbReference type="PANTHER" id="PTHR32089:SF112">
    <property type="entry name" value="LYSOZYME-LIKE PROTEIN-RELATED"/>
    <property type="match status" value="1"/>
</dbReference>
<feature type="domain" description="HAMP" evidence="10">
    <location>
        <begin position="208"/>
        <end position="261"/>
    </location>
</feature>
<evidence type="ECO:0000259" key="9">
    <source>
        <dbReference type="PROSITE" id="PS50111"/>
    </source>
</evidence>
<dbReference type="InterPro" id="IPR024478">
    <property type="entry name" value="HlyB_4HB_MCP"/>
</dbReference>
<feature type="coiled-coil region" evidence="7">
    <location>
        <begin position="78"/>
        <end position="109"/>
    </location>
</feature>
<dbReference type="RefSeq" id="WP_122919058.1">
    <property type="nucleotide sequence ID" value="NZ_RHHQ01000012.1"/>
</dbReference>
<dbReference type="Pfam" id="PF00015">
    <property type="entry name" value="MCPsignal"/>
    <property type="match status" value="1"/>
</dbReference>
<keyword evidence="4 6" id="KW-0807">Transducer</keyword>
<protein>
    <submittedName>
        <fullName evidence="11">Methyl-accepting chemotaxis protein</fullName>
    </submittedName>
</protein>
<keyword evidence="7" id="KW-0175">Coiled coil</keyword>
<dbReference type="GO" id="GO:0005886">
    <property type="term" value="C:plasma membrane"/>
    <property type="evidence" value="ECO:0007669"/>
    <property type="project" value="UniProtKB-SubCell"/>
</dbReference>
<dbReference type="OrthoDB" id="358716at2"/>
<dbReference type="GO" id="GO:0006935">
    <property type="term" value="P:chemotaxis"/>
    <property type="evidence" value="ECO:0007669"/>
    <property type="project" value="InterPro"/>
</dbReference>
<dbReference type="Gene3D" id="1.10.287.950">
    <property type="entry name" value="Methyl-accepting chemotaxis protein"/>
    <property type="match status" value="1"/>
</dbReference>
<dbReference type="PROSITE" id="PS50885">
    <property type="entry name" value="HAMP"/>
    <property type="match status" value="1"/>
</dbReference>
<dbReference type="FunFam" id="1.10.287.950:FF:000001">
    <property type="entry name" value="Methyl-accepting chemotaxis sensory transducer"/>
    <property type="match status" value="1"/>
</dbReference>
<sequence length="566" mass="61117">MNVTISRKLYVSFSLILLIMAIFAGLAIDKMYTINSKSQEISGTWLPAAKHVNEINYLAEHLVSTELKHISSTDSYAMDKYEADMKKTLEQLDQTFKEYGKLLVSAEEKKTFDQFQKEWETYTSVHNKILEASRNQDKLASILLVKDAEDRFQYLHVFINKMVQLNFNGAAKATKESGDIFQTGIRDTVVMIVIAVVLGLFIAYTVSRLIARPMKRMTALAGQIAEGDLTGEDIIIKNRDEIGELAKSFNLMKSNLRDLIGESSANAEHVAAAAEQLLASAEQSSKATEHIATTIQEVATGSERQVSSVEEGARVVEELSRGTEQIVESAETVSDAANRATEVAADGAEAIEQAIHQIHAISQTINQVAESVKGLGNRSQEIGQIVEVIAGIAAQTNLLALNAAIEAARAGEQGRGFAVVADEVRKLAEQSSRSAEQISVVIQSIQVETKAAVQSIQVGTTEMEGGIELVNAAGQSFSDIRASINQVAEQMEGVSAAAKQMSTFTMEVVGAIEHVASIAEQTASNTQNVSASAEEQLASMEEVAASSGALSQKAAELQELIARFKV</sequence>
<comment type="similarity">
    <text evidence="5">Belongs to the methyl-accepting chemotaxis (MCP) protein family.</text>
</comment>
<reference evidence="11 12" key="1">
    <citation type="submission" date="2018-10" db="EMBL/GenBank/DDBJ databases">
        <title>Phylogenomics of Brevibacillus.</title>
        <authorList>
            <person name="Dunlap C."/>
        </authorList>
    </citation>
    <scope>NUCLEOTIDE SEQUENCE [LARGE SCALE GENOMIC DNA]</scope>
    <source>
        <strain evidence="11 12">JCM 15716</strain>
    </source>
</reference>
<evidence type="ECO:0000256" key="7">
    <source>
        <dbReference type="SAM" id="Coils"/>
    </source>
</evidence>
<accession>A0A3M8DGX5</accession>
<dbReference type="InterPro" id="IPR003660">
    <property type="entry name" value="HAMP_dom"/>
</dbReference>
<dbReference type="InterPro" id="IPR004090">
    <property type="entry name" value="Chemotax_Me-accpt_rcpt"/>
</dbReference>
<dbReference type="Pfam" id="PF12729">
    <property type="entry name" value="4HB_MCP_1"/>
    <property type="match status" value="1"/>
</dbReference>
<evidence type="ECO:0000256" key="8">
    <source>
        <dbReference type="SAM" id="Phobius"/>
    </source>
</evidence>
<dbReference type="SMART" id="SM00304">
    <property type="entry name" value="HAMP"/>
    <property type="match status" value="1"/>
</dbReference>
<evidence type="ECO:0000256" key="2">
    <source>
        <dbReference type="ARBA" id="ARBA00022475"/>
    </source>
</evidence>
<dbReference type="GO" id="GO:0007165">
    <property type="term" value="P:signal transduction"/>
    <property type="evidence" value="ECO:0007669"/>
    <property type="project" value="UniProtKB-KW"/>
</dbReference>
<name>A0A3M8DGX5_9BACL</name>